<dbReference type="SUPFAM" id="SSF50129">
    <property type="entry name" value="GroES-like"/>
    <property type="match status" value="1"/>
</dbReference>
<feature type="domain" description="Enoyl reductase (ER)" evidence="1">
    <location>
        <begin position="11"/>
        <end position="329"/>
    </location>
</feature>
<dbReference type="InterPro" id="IPR051397">
    <property type="entry name" value="Zn-ADH-like_protein"/>
</dbReference>
<dbReference type="GO" id="GO:0043958">
    <property type="term" value="F:acryloyl-CoA reductase (NADH) activity"/>
    <property type="evidence" value="ECO:0007669"/>
    <property type="project" value="UniProtKB-EC"/>
</dbReference>
<dbReference type="InterPro" id="IPR013149">
    <property type="entry name" value="ADH-like_C"/>
</dbReference>
<sequence length="331" mass="34772">METAFQALVADQAETFSLAVQRLETGDLSAGEVLIRVQYSGVNYKDGLASVPNSTIVKAYPFIPGIDLAGEVVSSEDNRYKQGDAVLVTGYGLGVTHFGGFSEYARVPADWIVPIPEGLTAREAMILGTAGFTAALSVQALEQSGIVPERGTVLVTGATGGVGSSAVAMLARLGYHVAASTGKPDESGFLHSLGAAEVLSRTDVYDPEAKQRPLDKQRWQAAVDPVGGPQLASILSKIAYGGAVAVSGLTGGAAVPVTVMPFILRGVSLLGIDSVECPAELRRRVWSRLGTDLKPAEPEKLVDREIGLSELPQALSDIRNAKMRGRTLVRL</sequence>
<dbReference type="AlphaFoldDB" id="A0A5J5G8M5"/>
<dbReference type="Proteomes" id="UP000367750">
    <property type="component" value="Unassembled WGS sequence"/>
</dbReference>
<evidence type="ECO:0000313" key="2">
    <source>
        <dbReference type="EMBL" id="KAA9003951.1"/>
    </source>
</evidence>
<dbReference type="Gene3D" id="3.40.50.720">
    <property type="entry name" value="NAD(P)-binding Rossmann-like Domain"/>
    <property type="match status" value="1"/>
</dbReference>
<dbReference type="OrthoDB" id="9782155at2"/>
<proteinExistence type="predicted"/>
<dbReference type="InterPro" id="IPR013154">
    <property type="entry name" value="ADH-like_N"/>
</dbReference>
<dbReference type="InterPro" id="IPR011032">
    <property type="entry name" value="GroES-like_sf"/>
</dbReference>
<keyword evidence="3" id="KW-1185">Reference proteome</keyword>
<dbReference type="EMBL" id="VYKK01000015">
    <property type="protein sequence ID" value="KAA9003951.1"/>
    <property type="molecule type" value="Genomic_DNA"/>
</dbReference>
<keyword evidence="2" id="KW-0560">Oxidoreductase</keyword>
<dbReference type="SUPFAM" id="SSF51735">
    <property type="entry name" value="NAD(P)-binding Rossmann-fold domains"/>
    <property type="match status" value="1"/>
</dbReference>
<protein>
    <submittedName>
        <fullName evidence="2">Acryloyl-CoA reductase</fullName>
        <ecNumber evidence="2">1.3.1.95</ecNumber>
    </submittedName>
</protein>
<dbReference type="InterPro" id="IPR036291">
    <property type="entry name" value="NAD(P)-bd_dom_sf"/>
</dbReference>
<comment type="caution">
    <text evidence="2">The sequence shown here is derived from an EMBL/GenBank/DDBJ whole genome shotgun (WGS) entry which is preliminary data.</text>
</comment>
<dbReference type="NCBIfam" id="TIGR02823">
    <property type="entry name" value="oxido_YhdH"/>
    <property type="match status" value="1"/>
</dbReference>
<dbReference type="RefSeq" id="WP_150458306.1">
    <property type="nucleotide sequence ID" value="NZ_VYKK01000015.1"/>
</dbReference>
<reference evidence="2 3" key="1">
    <citation type="submission" date="2019-09" db="EMBL/GenBank/DDBJ databases">
        <title>Bacillus ochoae sp. nov., Paenibacillus whitsoniae sp. nov., Paenibacillus spiritus sp. nov. Isolated from the Mars Exploration Rover during spacecraft assembly.</title>
        <authorList>
            <person name="Seuylemezian A."/>
            <person name="Vaishampayan P."/>
        </authorList>
    </citation>
    <scope>NUCLEOTIDE SEQUENCE [LARGE SCALE GENOMIC DNA]</scope>
    <source>
        <strain evidence="2 3">MER_111</strain>
    </source>
</reference>
<dbReference type="GO" id="GO:0043957">
    <property type="term" value="F:acryloyl-CoA reductase (NADPH) activity"/>
    <property type="evidence" value="ECO:0007669"/>
    <property type="project" value="TreeGrafter"/>
</dbReference>
<dbReference type="Pfam" id="PF08240">
    <property type="entry name" value="ADH_N"/>
    <property type="match status" value="1"/>
</dbReference>
<dbReference type="InterPro" id="IPR014188">
    <property type="entry name" value="Acrylyl-CoA_reductase_AcuI"/>
</dbReference>
<dbReference type="SMART" id="SM00829">
    <property type="entry name" value="PKS_ER"/>
    <property type="match status" value="1"/>
</dbReference>
<accession>A0A5J5G8M5</accession>
<organism evidence="2 3">
    <name type="scientific">Paenibacillus spiritus</name>
    <dbReference type="NCBI Taxonomy" id="2496557"/>
    <lineage>
        <taxon>Bacteria</taxon>
        <taxon>Bacillati</taxon>
        <taxon>Bacillota</taxon>
        <taxon>Bacilli</taxon>
        <taxon>Bacillales</taxon>
        <taxon>Paenibacillaceae</taxon>
        <taxon>Paenibacillus</taxon>
    </lineage>
</organism>
<name>A0A5J5G8M5_9BACL</name>
<evidence type="ECO:0000313" key="3">
    <source>
        <dbReference type="Proteomes" id="UP000367750"/>
    </source>
</evidence>
<dbReference type="PANTHER" id="PTHR43677">
    <property type="entry name" value="SHORT-CHAIN DEHYDROGENASE/REDUCTASE"/>
    <property type="match status" value="1"/>
</dbReference>
<dbReference type="PANTHER" id="PTHR43677:SF1">
    <property type="entry name" value="ACRYLYL-COA REDUCTASE ACUI-RELATED"/>
    <property type="match status" value="1"/>
</dbReference>
<dbReference type="InterPro" id="IPR020843">
    <property type="entry name" value="ER"/>
</dbReference>
<dbReference type="Pfam" id="PF00107">
    <property type="entry name" value="ADH_zinc_N"/>
    <property type="match status" value="1"/>
</dbReference>
<gene>
    <name evidence="2" type="ORF">F4V43_11075</name>
</gene>
<dbReference type="EC" id="1.3.1.95" evidence="2"/>
<evidence type="ECO:0000259" key="1">
    <source>
        <dbReference type="SMART" id="SM00829"/>
    </source>
</evidence>
<dbReference type="Gene3D" id="3.90.180.10">
    <property type="entry name" value="Medium-chain alcohol dehydrogenases, catalytic domain"/>
    <property type="match status" value="1"/>
</dbReference>